<proteinExistence type="predicted"/>
<sequence length="196" mass="22175">MADPVSHPYLSRLTNARFVCCVNAGKTQTCKNEDVIVGNRATPLEIRVLVPNTAHYVTLAKIDVSGDDEKPVFPSRLRNFYKKKILGGLWTEEQRSFFFANSKVKRAPSRTTPDGDEVFDGSENLKERKCYTNTRTSRVSTVCHIMIWTPTFLVVALQTRVLAFCGLNHVKERRKKRSKTTETSTPVAFSKNFGDI</sequence>
<gene>
    <name evidence="2" type="ORF">L596_016004</name>
</gene>
<feature type="transmembrane region" description="Helical" evidence="1">
    <location>
        <begin position="145"/>
        <end position="167"/>
    </location>
</feature>
<name>A0A4U5NHI1_STECR</name>
<comment type="caution">
    <text evidence="2">The sequence shown here is derived from an EMBL/GenBank/DDBJ whole genome shotgun (WGS) entry which is preliminary data.</text>
</comment>
<dbReference type="Proteomes" id="UP000298663">
    <property type="component" value="Unassembled WGS sequence"/>
</dbReference>
<evidence type="ECO:0000313" key="3">
    <source>
        <dbReference type="Proteomes" id="UP000298663"/>
    </source>
</evidence>
<evidence type="ECO:0000313" key="2">
    <source>
        <dbReference type="EMBL" id="TKR82256.1"/>
    </source>
</evidence>
<dbReference type="EMBL" id="AZBU02000004">
    <property type="protein sequence ID" value="TKR82256.1"/>
    <property type="molecule type" value="Genomic_DNA"/>
</dbReference>
<evidence type="ECO:0000256" key="1">
    <source>
        <dbReference type="SAM" id="Phobius"/>
    </source>
</evidence>
<accession>A0A4U5NHI1</accession>
<keyword evidence="1" id="KW-0472">Membrane</keyword>
<reference evidence="2 3" key="1">
    <citation type="journal article" date="2015" name="Genome Biol.">
        <title>Comparative genomics of Steinernema reveals deeply conserved gene regulatory networks.</title>
        <authorList>
            <person name="Dillman A.R."/>
            <person name="Macchietto M."/>
            <person name="Porter C.F."/>
            <person name="Rogers A."/>
            <person name="Williams B."/>
            <person name="Antoshechkin I."/>
            <person name="Lee M.M."/>
            <person name="Goodwin Z."/>
            <person name="Lu X."/>
            <person name="Lewis E.E."/>
            <person name="Goodrich-Blair H."/>
            <person name="Stock S.P."/>
            <person name="Adams B.J."/>
            <person name="Sternberg P.W."/>
            <person name="Mortazavi A."/>
        </authorList>
    </citation>
    <scope>NUCLEOTIDE SEQUENCE [LARGE SCALE GENOMIC DNA]</scope>
    <source>
        <strain evidence="2 3">ALL</strain>
    </source>
</reference>
<keyword evidence="3" id="KW-1185">Reference proteome</keyword>
<keyword evidence="1" id="KW-1133">Transmembrane helix</keyword>
<organism evidence="2 3">
    <name type="scientific">Steinernema carpocapsae</name>
    <name type="common">Entomopathogenic nematode</name>
    <dbReference type="NCBI Taxonomy" id="34508"/>
    <lineage>
        <taxon>Eukaryota</taxon>
        <taxon>Metazoa</taxon>
        <taxon>Ecdysozoa</taxon>
        <taxon>Nematoda</taxon>
        <taxon>Chromadorea</taxon>
        <taxon>Rhabditida</taxon>
        <taxon>Tylenchina</taxon>
        <taxon>Panagrolaimomorpha</taxon>
        <taxon>Strongyloidoidea</taxon>
        <taxon>Steinernematidae</taxon>
        <taxon>Steinernema</taxon>
    </lineage>
</organism>
<reference evidence="2 3" key="2">
    <citation type="journal article" date="2019" name="G3 (Bethesda)">
        <title>Hybrid Assembly of the Genome of the Entomopathogenic Nematode Steinernema carpocapsae Identifies the X-Chromosome.</title>
        <authorList>
            <person name="Serra L."/>
            <person name="Macchietto M."/>
            <person name="Macias-Munoz A."/>
            <person name="McGill C.J."/>
            <person name="Rodriguez I.M."/>
            <person name="Rodriguez B."/>
            <person name="Murad R."/>
            <person name="Mortazavi A."/>
        </authorList>
    </citation>
    <scope>NUCLEOTIDE SEQUENCE [LARGE SCALE GENOMIC DNA]</scope>
    <source>
        <strain evidence="2 3">ALL</strain>
    </source>
</reference>
<protein>
    <submittedName>
        <fullName evidence="2">Uncharacterized protein</fullName>
    </submittedName>
</protein>
<keyword evidence="1" id="KW-0812">Transmembrane</keyword>
<dbReference type="AlphaFoldDB" id="A0A4U5NHI1"/>